<dbReference type="SUPFAM" id="SSF82866">
    <property type="entry name" value="Multidrug efflux transporter AcrB transmembrane domain"/>
    <property type="match status" value="1"/>
</dbReference>
<evidence type="ECO:0000256" key="4">
    <source>
        <dbReference type="ARBA" id="ARBA00022519"/>
    </source>
</evidence>
<evidence type="ECO:0000256" key="7">
    <source>
        <dbReference type="ARBA" id="ARBA00022989"/>
    </source>
</evidence>
<evidence type="ECO:0000256" key="8">
    <source>
        <dbReference type="ARBA" id="ARBA00023010"/>
    </source>
</evidence>
<dbReference type="InterPro" id="IPR022646">
    <property type="entry name" value="SecD/SecF_CS"/>
</dbReference>
<evidence type="ECO:0000256" key="3">
    <source>
        <dbReference type="ARBA" id="ARBA00022475"/>
    </source>
</evidence>
<feature type="transmembrane region" description="Helical" evidence="10">
    <location>
        <begin position="189"/>
        <end position="209"/>
    </location>
</feature>
<dbReference type="PANTHER" id="PTHR30081:SF8">
    <property type="entry name" value="PROTEIN TRANSLOCASE SUBUNIT SECF"/>
    <property type="match status" value="1"/>
</dbReference>
<comment type="function">
    <text evidence="10">Part of the Sec protein translocase complex. Interacts with the SecYEG preprotein conducting channel. SecDF uses the proton motive force (PMF) to complete protein translocation after the ATP-dependent function of SecA.</text>
</comment>
<feature type="transmembrane region" description="Helical" evidence="10">
    <location>
        <begin position="125"/>
        <end position="144"/>
    </location>
</feature>
<evidence type="ECO:0000256" key="9">
    <source>
        <dbReference type="ARBA" id="ARBA00023136"/>
    </source>
</evidence>
<keyword evidence="4" id="KW-0997">Cell inner membrane</keyword>
<dbReference type="PROSITE" id="PS50156">
    <property type="entry name" value="SSD"/>
    <property type="match status" value="1"/>
</dbReference>
<name>A0A7C4R1Z9_UNCC3</name>
<keyword evidence="5 10" id="KW-0812">Transmembrane</keyword>
<accession>A0A7C4R1Z9</accession>
<proteinExistence type="inferred from homology"/>
<gene>
    <name evidence="10 12" type="primary">secF</name>
    <name evidence="12" type="ORF">ENT43_00390</name>
</gene>
<feature type="transmembrane region" description="Helical" evidence="10">
    <location>
        <begin position="156"/>
        <end position="183"/>
    </location>
</feature>
<dbReference type="AlphaFoldDB" id="A0A7C4R1Z9"/>
<dbReference type="GO" id="GO:0043952">
    <property type="term" value="P:protein transport by the Sec complex"/>
    <property type="evidence" value="ECO:0007669"/>
    <property type="project" value="UniProtKB-UniRule"/>
</dbReference>
<dbReference type="GO" id="GO:0015450">
    <property type="term" value="F:protein-transporting ATPase activity"/>
    <property type="evidence" value="ECO:0007669"/>
    <property type="project" value="InterPro"/>
</dbReference>
<comment type="subcellular location">
    <subcellularLocation>
        <location evidence="1 10">Cell membrane</location>
        <topology evidence="1 10">Multi-pass membrane protein</topology>
    </subcellularLocation>
</comment>
<feature type="transmembrane region" description="Helical" evidence="10">
    <location>
        <begin position="261"/>
        <end position="289"/>
    </location>
</feature>
<dbReference type="PRINTS" id="PR01755">
    <property type="entry name" value="SECFTRNLCASE"/>
</dbReference>
<comment type="similarity">
    <text evidence="10">Belongs to the SecD/SecF family. SecF subfamily.</text>
</comment>
<feature type="domain" description="SSD" evidence="11">
    <location>
        <begin position="125"/>
        <end position="288"/>
    </location>
</feature>
<evidence type="ECO:0000313" key="12">
    <source>
        <dbReference type="EMBL" id="HGT70702.1"/>
    </source>
</evidence>
<protein>
    <recommendedName>
        <fullName evidence="10">Protein-export membrane protein SecF</fullName>
    </recommendedName>
</protein>
<sequence length="295" mass="33163">MKIIEKWKIWLLLSGIFLIPGIIALSIWGLKLGIDFSGGTLLEMQFIQEEKIEIQQVRDILDSKDIKGAQISFSGDNTFLVRMHLIDNEKYKELKEEFNNKIGESKELRFETVGPTISRDLTRKAFVALILASVMIILYIAWAFRSVPKPLSSWKFGVTAVLALIHDILFVVGVFALLGHYLGVEVDNLFITALLTILGFSVHDTIVVFDRIRENLKTTSGDLAFIANKSINETMARSINTTATVLFTLLALLLFGGQSIFWFVFALFIGVAIGTYSSIFVASVIMVLWHRKVKI</sequence>
<dbReference type="GO" id="GO:0065002">
    <property type="term" value="P:intracellular protein transmembrane transport"/>
    <property type="evidence" value="ECO:0007669"/>
    <property type="project" value="UniProtKB-UniRule"/>
</dbReference>
<dbReference type="Pfam" id="PF02355">
    <property type="entry name" value="SecD_SecF_C"/>
    <property type="match status" value="1"/>
</dbReference>
<evidence type="ECO:0000256" key="5">
    <source>
        <dbReference type="ARBA" id="ARBA00022692"/>
    </source>
</evidence>
<evidence type="ECO:0000256" key="10">
    <source>
        <dbReference type="HAMAP-Rule" id="MF_01464"/>
    </source>
</evidence>
<evidence type="ECO:0000256" key="1">
    <source>
        <dbReference type="ARBA" id="ARBA00004651"/>
    </source>
</evidence>
<dbReference type="InterPro" id="IPR005665">
    <property type="entry name" value="SecF_bac"/>
</dbReference>
<evidence type="ECO:0000259" key="11">
    <source>
        <dbReference type="PROSITE" id="PS50156"/>
    </source>
</evidence>
<dbReference type="PANTHER" id="PTHR30081">
    <property type="entry name" value="PROTEIN-EXPORT MEMBRANE PROTEIN SEC"/>
    <property type="match status" value="1"/>
</dbReference>
<organism evidence="12">
    <name type="scientific">candidate division CPR3 bacterium</name>
    <dbReference type="NCBI Taxonomy" id="2268181"/>
    <lineage>
        <taxon>Bacteria</taxon>
        <taxon>Bacteria division CPR3</taxon>
    </lineage>
</organism>
<keyword evidence="3 10" id="KW-1003">Cell membrane</keyword>
<feature type="transmembrane region" description="Helical" evidence="10">
    <location>
        <begin position="9"/>
        <end position="30"/>
    </location>
</feature>
<dbReference type="InterPro" id="IPR022645">
    <property type="entry name" value="SecD/SecF_bac"/>
</dbReference>
<reference evidence="12" key="1">
    <citation type="journal article" date="2020" name="mSystems">
        <title>Genome- and Community-Level Interaction Insights into Carbon Utilization and Element Cycling Functions of Hydrothermarchaeota in Hydrothermal Sediment.</title>
        <authorList>
            <person name="Zhou Z."/>
            <person name="Liu Y."/>
            <person name="Xu W."/>
            <person name="Pan J."/>
            <person name="Luo Z.H."/>
            <person name="Li M."/>
        </authorList>
    </citation>
    <scope>NUCLEOTIDE SEQUENCE [LARGE SCALE GENOMIC DNA]</scope>
    <source>
        <strain evidence="12">SpSt-579</strain>
    </source>
</reference>
<keyword evidence="6 10" id="KW-0653">Protein transport</keyword>
<comment type="caution">
    <text evidence="12">The sequence shown here is derived from an EMBL/GenBank/DDBJ whole genome shotgun (WGS) entry which is preliminary data.</text>
</comment>
<keyword evidence="9 10" id="KW-0472">Membrane</keyword>
<dbReference type="Pfam" id="PF07549">
    <property type="entry name" value="Sec_GG"/>
    <property type="match status" value="1"/>
</dbReference>
<dbReference type="InterPro" id="IPR000731">
    <property type="entry name" value="SSD"/>
</dbReference>
<keyword evidence="7 10" id="KW-1133">Transmembrane helix</keyword>
<feature type="transmembrane region" description="Helical" evidence="10">
    <location>
        <begin position="238"/>
        <end position="255"/>
    </location>
</feature>
<dbReference type="GO" id="GO:0006605">
    <property type="term" value="P:protein targeting"/>
    <property type="evidence" value="ECO:0007669"/>
    <property type="project" value="UniProtKB-UniRule"/>
</dbReference>
<dbReference type="HAMAP" id="MF_01464_B">
    <property type="entry name" value="SecF_B"/>
    <property type="match status" value="1"/>
</dbReference>
<dbReference type="EMBL" id="DSYQ01000001">
    <property type="protein sequence ID" value="HGT70702.1"/>
    <property type="molecule type" value="Genomic_DNA"/>
</dbReference>
<evidence type="ECO:0000256" key="6">
    <source>
        <dbReference type="ARBA" id="ARBA00022927"/>
    </source>
</evidence>
<dbReference type="InterPro" id="IPR022813">
    <property type="entry name" value="SecD/SecF_arch_bac"/>
</dbReference>
<evidence type="ECO:0000256" key="2">
    <source>
        <dbReference type="ARBA" id="ARBA00022448"/>
    </source>
</evidence>
<comment type="subunit">
    <text evidence="10">Forms a complex with SecD. Part of the essential Sec protein translocation apparatus which comprises SecA, SecYEG and auxiliary proteins SecDF. Other proteins may also be involved.</text>
</comment>
<dbReference type="InterPro" id="IPR048634">
    <property type="entry name" value="SecD_SecF_C"/>
</dbReference>
<dbReference type="Gene3D" id="1.20.1640.10">
    <property type="entry name" value="Multidrug efflux transporter AcrB transmembrane domain"/>
    <property type="match status" value="1"/>
</dbReference>
<keyword evidence="2 10" id="KW-0813">Transport</keyword>
<dbReference type="NCBIfam" id="TIGR00966">
    <property type="entry name" value="transloc_SecF"/>
    <property type="match status" value="1"/>
</dbReference>
<dbReference type="GO" id="GO:0005886">
    <property type="term" value="C:plasma membrane"/>
    <property type="evidence" value="ECO:0007669"/>
    <property type="project" value="UniProtKB-SubCell"/>
</dbReference>
<keyword evidence="8 10" id="KW-0811">Translocation</keyword>